<feature type="transmembrane region" description="Helical" evidence="14">
    <location>
        <begin position="543"/>
        <end position="569"/>
    </location>
</feature>
<dbReference type="OrthoDB" id="377733at2759"/>
<feature type="binding site" evidence="12">
    <location>
        <position position="56"/>
    </location>
    <ligand>
        <name>ATP</name>
        <dbReference type="ChEBI" id="CHEBI:30616"/>
    </ligand>
</feature>
<dbReference type="SUPFAM" id="SSF81665">
    <property type="entry name" value="Calcium ATPase, transmembrane domain M"/>
    <property type="match status" value="1"/>
</dbReference>
<feature type="transmembrane region" description="Helical" evidence="14">
    <location>
        <begin position="514"/>
        <end position="537"/>
    </location>
</feature>
<dbReference type="Gene3D" id="3.40.1110.10">
    <property type="entry name" value="Calcium-transporting ATPase, cytoplasmic domain N"/>
    <property type="match status" value="1"/>
</dbReference>
<protein>
    <recommendedName>
        <fullName evidence="14">Phospholipid-transporting ATPase</fullName>
        <ecNumber evidence="14">7.6.2.1</ecNumber>
    </recommendedName>
</protein>
<evidence type="ECO:0000256" key="8">
    <source>
        <dbReference type="ARBA" id="ARBA00022967"/>
    </source>
</evidence>
<feature type="transmembrane region" description="Helical" evidence="14">
    <location>
        <begin position="590"/>
        <end position="612"/>
    </location>
</feature>
<dbReference type="EC" id="7.6.2.1" evidence="14"/>
<dbReference type="NCBIfam" id="TIGR01494">
    <property type="entry name" value="ATPase_P-type"/>
    <property type="match status" value="1"/>
</dbReference>
<feature type="binding site" evidence="13">
    <location>
        <position position="351"/>
    </location>
    <ligand>
        <name>Mg(2+)</name>
        <dbReference type="ChEBI" id="CHEBI:18420"/>
    </ligand>
</feature>
<dbReference type="InterPro" id="IPR023298">
    <property type="entry name" value="ATPase_P-typ_TM_dom_sf"/>
</dbReference>
<comment type="subcellular location">
    <subcellularLocation>
        <location evidence="1 14">Membrane</location>
        <topology evidence="1 14">Multi-pass membrane protein</topology>
    </subcellularLocation>
</comment>
<comment type="catalytic activity">
    <reaction evidence="11 14">
        <text>ATP + H2O + phospholipidSide 1 = ADP + phosphate + phospholipidSide 2.</text>
        <dbReference type="EC" id="7.6.2.1"/>
    </reaction>
</comment>
<comment type="similarity">
    <text evidence="2 14">Belongs to the cation transport ATPase (P-type) (TC 3.A.3) family. Type IV subfamily.</text>
</comment>
<dbReference type="InterPro" id="IPR001757">
    <property type="entry name" value="P_typ_ATPase"/>
</dbReference>
<dbReference type="GO" id="GO:0005524">
    <property type="term" value="F:ATP binding"/>
    <property type="evidence" value="ECO:0007669"/>
    <property type="project" value="UniProtKB-UniRule"/>
</dbReference>
<feature type="binding site" evidence="12">
    <location>
        <position position="161"/>
    </location>
    <ligand>
        <name>ATP</name>
        <dbReference type="ChEBI" id="CHEBI:30616"/>
    </ligand>
</feature>
<evidence type="ECO:0000256" key="12">
    <source>
        <dbReference type="PIRSR" id="PIRSR606539-2"/>
    </source>
</evidence>
<name>A0A7J7KCE4_BUGNE</name>
<dbReference type="SUPFAM" id="SSF56784">
    <property type="entry name" value="HAD-like"/>
    <property type="match status" value="1"/>
</dbReference>
<evidence type="ECO:0000313" key="16">
    <source>
        <dbReference type="EMBL" id="KAF6036322.1"/>
    </source>
</evidence>
<dbReference type="EMBL" id="VXIV02000747">
    <property type="protein sequence ID" value="KAF6036322.1"/>
    <property type="molecule type" value="Genomic_DNA"/>
</dbReference>
<keyword evidence="10 14" id="KW-0472">Membrane</keyword>
<dbReference type="AlphaFoldDB" id="A0A7J7KCE4"/>
<sequence>MTTFTPVKNALKKITARIRRSFINEDSSGDGLPNGEESVLSQRTLASRYEAESPDELALVKAVCKYGCRLLSRTSQSVSVYLPSAGSSPIQYEVLAVLPFDSVRKCMSVVLADERSGEIVLYTKGADNIIFDKIKCKDNNQKELLKQTRIYVNHFAKDGLRTLCMAKKVLDREMFEGWYERYTNCDLEDREAVQFSLCNMIETEMELLGATANIKVWVLTGDKQETAINIGYACGLLPTDAAILTLNVPNADEVESALQGHLRGTLTRSGAASTASADTRPPHIPKCLIVDGKTLSHIFSGNLSKSFLRLADSCLAVLCCRTTPSQKAQIVELVKTKSKKLTLAIGDGANDVNMIRTANVGVGIEGLEGKQASMAADFSLGRFKHLVRLLFVHGHWSYDRLAIMTLYNFFKNSNLIFVLFWYQIFCMFSGQTHIDQVYLIVFHLLFTSVPPIIFAILDQDLPAHTLMAHPTLYQQGPENKLYHRYSYWIQILDSLYQSLAIFFISYLHYADADIGLWSFGTTQTVTLVFAQLIVLAFETRYWQWPFICSIVLSLVGFWVFLLILGTACLRCDPPSNPYWVMQTILSYADSWLCIMLGVIVAVVPRLVFLVFYNMLTSFESYAFFTSFYASICYNQPNIT</sequence>
<evidence type="ECO:0000256" key="10">
    <source>
        <dbReference type="ARBA" id="ARBA00023136"/>
    </source>
</evidence>
<evidence type="ECO:0000256" key="1">
    <source>
        <dbReference type="ARBA" id="ARBA00004141"/>
    </source>
</evidence>
<feature type="binding site" evidence="12">
    <location>
        <position position="350"/>
    </location>
    <ligand>
        <name>ATP</name>
        <dbReference type="ChEBI" id="CHEBI:30616"/>
    </ligand>
</feature>
<evidence type="ECO:0000256" key="7">
    <source>
        <dbReference type="ARBA" id="ARBA00022842"/>
    </source>
</evidence>
<evidence type="ECO:0000256" key="9">
    <source>
        <dbReference type="ARBA" id="ARBA00022989"/>
    </source>
</evidence>
<dbReference type="GO" id="GO:0140326">
    <property type="term" value="F:ATPase-coupled intramembrane lipid transporter activity"/>
    <property type="evidence" value="ECO:0007669"/>
    <property type="project" value="UniProtKB-EC"/>
</dbReference>
<evidence type="ECO:0000256" key="11">
    <source>
        <dbReference type="ARBA" id="ARBA00034036"/>
    </source>
</evidence>
<accession>A0A7J7KCE4</accession>
<evidence type="ECO:0000256" key="3">
    <source>
        <dbReference type="ARBA" id="ARBA00022692"/>
    </source>
</evidence>
<dbReference type="Gene3D" id="3.40.50.1000">
    <property type="entry name" value="HAD superfamily/HAD-like"/>
    <property type="match status" value="1"/>
</dbReference>
<dbReference type="InterPro" id="IPR036412">
    <property type="entry name" value="HAD-like_sf"/>
</dbReference>
<evidence type="ECO:0000256" key="2">
    <source>
        <dbReference type="ARBA" id="ARBA00008109"/>
    </source>
</evidence>
<keyword evidence="17" id="KW-1185">Reference proteome</keyword>
<feature type="transmembrane region" description="Helical" evidence="14">
    <location>
        <begin position="413"/>
        <end position="430"/>
    </location>
</feature>
<evidence type="ECO:0000256" key="13">
    <source>
        <dbReference type="PIRSR" id="PIRSR606539-3"/>
    </source>
</evidence>
<dbReference type="PANTHER" id="PTHR24092">
    <property type="entry name" value="PROBABLE PHOSPHOLIPID-TRANSPORTING ATPASE"/>
    <property type="match status" value="1"/>
</dbReference>
<dbReference type="InterPro" id="IPR006539">
    <property type="entry name" value="P-type_ATPase_IV"/>
</dbReference>
<organism evidence="16 17">
    <name type="scientific">Bugula neritina</name>
    <name type="common">Brown bryozoan</name>
    <name type="synonym">Sertularia neritina</name>
    <dbReference type="NCBI Taxonomy" id="10212"/>
    <lineage>
        <taxon>Eukaryota</taxon>
        <taxon>Metazoa</taxon>
        <taxon>Spiralia</taxon>
        <taxon>Lophotrochozoa</taxon>
        <taxon>Bryozoa</taxon>
        <taxon>Gymnolaemata</taxon>
        <taxon>Cheilostomatida</taxon>
        <taxon>Flustrina</taxon>
        <taxon>Buguloidea</taxon>
        <taxon>Bugulidae</taxon>
        <taxon>Bugula</taxon>
    </lineage>
</organism>
<feature type="domain" description="P-type ATPase C-terminal" evidence="15">
    <location>
        <begin position="374"/>
        <end position="615"/>
    </location>
</feature>
<dbReference type="GO" id="GO:0000287">
    <property type="term" value="F:magnesium ion binding"/>
    <property type="evidence" value="ECO:0007669"/>
    <property type="project" value="UniProtKB-UniRule"/>
</dbReference>
<keyword evidence="4 13" id="KW-0479">Metal-binding</keyword>
<keyword evidence="7 13" id="KW-0460">Magnesium</keyword>
<dbReference type="PANTHER" id="PTHR24092:SF218">
    <property type="entry name" value="PHOSPHOLIPID-TRANSPORTING ATPASE"/>
    <property type="match status" value="1"/>
</dbReference>
<evidence type="ECO:0000259" key="15">
    <source>
        <dbReference type="Pfam" id="PF16212"/>
    </source>
</evidence>
<keyword evidence="8 14" id="KW-1278">Translocase</keyword>
<dbReference type="InterPro" id="IPR023299">
    <property type="entry name" value="ATPase_P-typ_cyto_dom_N"/>
</dbReference>
<dbReference type="FunFam" id="3.40.50.1000:FF:000014">
    <property type="entry name" value="Phospholipid-transporting ATPase"/>
    <property type="match status" value="1"/>
</dbReference>
<dbReference type="Proteomes" id="UP000593567">
    <property type="component" value="Unassembled WGS sequence"/>
</dbReference>
<feature type="transmembrane region" description="Helical" evidence="14">
    <location>
        <begin position="487"/>
        <end position="507"/>
    </location>
</feature>
<dbReference type="GO" id="GO:0016887">
    <property type="term" value="F:ATP hydrolysis activity"/>
    <property type="evidence" value="ECO:0007669"/>
    <property type="project" value="InterPro"/>
</dbReference>
<dbReference type="GO" id="GO:0005886">
    <property type="term" value="C:plasma membrane"/>
    <property type="evidence" value="ECO:0007669"/>
    <property type="project" value="TreeGrafter"/>
</dbReference>
<dbReference type="NCBIfam" id="TIGR01652">
    <property type="entry name" value="ATPase-Plipid"/>
    <property type="match status" value="1"/>
</dbReference>
<keyword evidence="3 14" id="KW-0812">Transmembrane</keyword>
<feature type="binding site" evidence="12">
    <location>
        <position position="220"/>
    </location>
    <ligand>
        <name>ATP</name>
        <dbReference type="ChEBI" id="CHEBI:30616"/>
    </ligand>
</feature>
<keyword evidence="6 12" id="KW-0067">ATP-binding</keyword>
<keyword evidence="9 14" id="KW-1133">Transmembrane helix</keyword>
<dbReference type="InterPro" id="IPR032630">
    <property type="entry name" value="P_typ_ATPase_c"/>
</dbReference>
<dbReference type="Pfam" id="PF16212">
    <property type="entry name" value="PhoLip_ATPase_C"/>
    <property type="match status" value="1"/>
</dbReference>
<feature type="binding site" evidence="12">
    <location>
        <position position="327"/>
    </location>
    <ligand>
        <name>ATP</name>
        <dbReference type="ChEBI" id="CHEBI:30616"/>
    </ligand>
</feature>
<evidence type="ECO:0000256" key="4">
    <source>
        <dbReference type="ARBA" id="ARBA00022723"/>
    </source>
</evidence>
<evidence type="ECO:0000256" key="14">
    <source>
        <dbReference type="RuleBase" id="RU362033"/>
    </source>
</evidence>
<feature type="binding site" evidence="12">
    <location>
        <position position="124"/>
    </location>
    <ligand>
        <name>ATP</name>
        <dbReference type="ChEBI" id="CHEBI:30616"/>
    </ligand>
</feature>
<dbReference type="InterPro" id="IPR023214">
    <property type="entry name" value="HAD_sf"/>
</dbReference>
<evidence type="ECO:0000313" key="17">
    <source>
        <dbReference type="Proteomes" id="UP000593567"/>
    </source>
</evidence>
<feature type="binding site" evidence="12">
    <location>
        <position position="222"/>
    </location>
    <ligand>
        <name>ATP</name>
        <dbReference type="ChEBI" id="CHEBI:30616"/>
    </ligand>
</feature>
<keyword evidence="5 12" id="KW-0547">Nucleotide-binding</keyword>
<dbReference type="SUPFAM" id="SSF81660">
    <property type="entry name" value="Metal cation-transporting ATPase, ATP-binding domain N"/>
    <property type="match status" value="1"/>
</dbReference>
<feature type="transmembrane region" description="Helical" evidence="14">
    <location>
        <begin position="437"/>
        <end position="457"/>
    </location>
</feature>
<feature type="binding site" evidence="12">
    <location>
        <position position="221"/>
    </location>
    <ligand>
        <name>ATP</name>
        <dbReference type="ChEBI" id="CHEBI:30616"/>
    </ligand>
</feature>
<reference evidence="16" key="1">
    <citation type="submission" date="2020-06" db="EMBL/GenBank/DDBJ databases">
        <title>Draft genome of Bugula neritina, a colonial animal packing powerful symbionts and potential medicines.</title>
        <authorList>
            <person name="Rayko M."/>
        </authorList>
    </citation>
    <scope>NUCLEOTIDE SEQUENCE [LARGE SCALE GENOMIC DNA]</scope>
    <source>
        <strain evidence="16">Kwan_BN1</strain>
    </source>
</reference>
<feature type="binding site" evidence="12">
    <location>
        <position position="321"/>
    </location>
    <ligand>
        <name>ATP</name>
        <dbReference type="ChEBI" id="CHEBI:30616"/>
    </ligand>
</feature>
<comment type="caution">
    <text evidence="16">The sequence shown here is derived from an EMBL/GenBank/DDBJ whole genome shotgun (WGS) entry which is preliminary data.</text>
</comment>
<comment type="cofactor">
    <cofactor evidence="13">
        <name>Mg(2+)</name>
        <dbReference type="ChEBI" id="CHEBI:18420"/>
    </cofactor>
</comment>
<feature type="binding site" evidence="13">
    <location>
        <position position="347"/>
    </location>
    <ligand>
        <name>Mg(2+)</name>
        <dbReference type="ChEBI" id="CHEBI:18420"/>
    </ligand>
</feature>
<evidence type="ECO:0000256" key="5">
    <source>
        <dbReference type="ARBA" id="ARBA00022741"/>
    </source>
</evidence>
<proteinExistence type="inferred from homology"/>
<feature type="binding site" evidence="12">
    <location>
        <position position="351"/>
    </location>
    <ligand>
        <name>ATP</name>
        <dbReference type="ChEBI" id="CHEBI:30616"/>
    </ligand>
</feature>
<gene>
    <name evidence="16" type="ORF">EB796_005373</name>
</gene>
<dbReference type="GO" id="GO:0045332">
    <property type="term" value="P:phospholipid translocation"/>
    <property type="evidence" value="ECO:0007669"/>
    <property type="project" value="TreeGrafter"/>
</dbReference>
<evidence type="ECO:0000256" key="6">
    <source>
        <dbReference type="ARBA" id="ARBA00022840"/>
    </source>
</evidence>
<dbReference type="Pfam" id="PF13246">
    <property type="entry name" value="Cation_ATPase"/>
    <property type="match status" value="1"/>
</dbReference>
<feature type="binding site" evidence="12">
    <location>
        <position position="100"/>
    </location>
    <ligand>
        <name>ATP</name>
        <dbReference type="ChEBI" id="CHEBI:30616"/>
    </ligand>
</feature>